<dbReference type="Proteomes" id="UP000624244">
    <property type="component" value="Unassembled WGS sequence"/>
</dbReference>
<dbReference type="PANTHER" id="PTHR39401">
    <property type="entry name" value="SNOAL-LIKE DOMAIN-CONTAINING PROTEIN"/>
    <property type="match status" value="1"/>
</dbReference>
<evidence type="ECO:0000313" key="1">
    <source>
        <dbReference type="EMBL" id="KAF5851955.1"/>
    </source>
</evidence>
<comment type="caution">
    <text evidence="1">The sequence shown here is derived from an EMBL/GenBank/DDBJ whole genome shotgun (WGS) entry which is preliminary data.</text>
</comment>
<evidence type="ECO:0000313" key="2">
    <source>
        <dbReference type="Proteomes" id="UP000624244"/>
    </source>
</evidence>
<dbReference type="SUPFAM" id="SSF54427">
    <property type="entry name" value="NTF2-like"/>
    <property type="match status" value="1"/>
</dbReference>
<gene>
    <name evidence="1" type="ORF">GGP41_000692</name>
</gene>
<accession>A0A8H6DZ57</accession>
<evidence type="ECO:0008006" key="3">
    <source>
        <dbReference type="Google" id="ProtNLM"/>
    </source>
</evidence>
<dbReference type="PANTHER" id="PTHR39401:SF1">
    <property type="entry name" value="SNOAL-LIKE DOMAIN-CONTAINING PROTEIN"/>
    <property type="match status" value="1"/>
</dbReference>
<dbReference type="InterPro" id="IPR032710">
    <property type="entry name" value="NTF2-like_dom_sf"/>
</dbReference>
<organism evidence="1 2">
    <name type="scientific">Cochliobolus sativus</name>
    <name type="common">Common root rot and spot blotch fungus</name>
    <name type="synonym">Bipolaris sorokiniana</name>
    <dbReference type="NCBI Taxonomy" id="45130"/>
    <lineage>
        <taxon>Eukaryota</taxon>
        <taxon>Fungi</taxon>
        <taxon>Dikarya</taxon>
        <taxon>Ascomycota</taxon>
        <taxon>Pezizomycotina</taxon>
        <taxon>Dothideomycetes</taxon>
        <taxon>Pleosporomycetidae</taxon>
        <taxon>Pleosporales</taxon>
        <taxon>Pleosporineae</taxon>
        <taxon>Pleosporaceae</taxon>
        <taxon>Bipolaris</taxon>
    </lineage>
</organism>
<dbReference type="EMBL" id="WNKQ01000004">
    <property type="protein sequence ID" value="KAF5851955.1"/>
    <property type="molecule type" value="Genomic_DNA"/>
</dbReference>
<name>A0A8H6DZ57_COCSA</name>
<sequence>MNAYASQYPPAIAIDPSYKEFFQAFYATSDTPEAHEDYVKYFTKDATLVMASKIAVGRDEILALRKAMWETVSSRAHAPLKIFPFGSDANEVMLYGTVKYGLKVGGESSKDWAARAHLVKEGDGKVMMSFYQVYLSVDLR</sequence>
<dbReference type="AlphaFoldDB" id="A0A8H6DZ57"/>
<reference evidence="1" key="1">
    <citation type="submission" date="2019-11" db="EMBL/GenBank/DDBJ databases">
        <title>Bipolaris sorokiniana Genome sequencing.</title>
        <authorList>
            <person name="Wang H."/>
        </authorList>
    </citation>
    <scope>NUCLEOTIDE SEQUENCE</scope>
</reference>
<protein>
    <recommendedName>
        <fullName evidence="3">SnoaL-like domain-containing protein</fullName>
    </recommendedName>
</protein>
<proteinExistence type="predicted"/>